<gene>
    <name evidence="3" type="ORF">PAPYR_7820</name>
</gene>
<evidence type="ECO:0000256" key="1">
    <source>
        <dbReference type="SAM" id="Phobius"/>
    </source>
</evidence>
<evidence type="ECO:0000313" key="3">
    <source>
        <dbReference type="EMBL" id="KAJ4456799.1"/>
    </source>
</evidence>
<feature type="chain" id="PRO_5046343613" description="Tyrosine-protein kinase ephrin type A/B receptor-like domain-containing protein" evidence="2">
    <location>
        <begin position="19"/>
        <end position="1099"/>
    </location>
</feature>
<feature type="transmembrane region" description="Helical" evidence="1">
    <location>
        <begin position="518"/>
        <end position="541"/>
    </location>
</feature>
<reference evidence="3" key="1">
    <citation type="journal article" date="2022" name="bioRxiv">
        <title>Genomics of Preaxostyla Flagellates Illuminates Evolutionary Transitions and the Path Towards Mitochondrial Loss.</title>
        <authorList>
            <person name="Novak L.V.F."/>
            <person name="Treitli S.C."/>
            <person name="Pyrih J."/>
            <person name="Halakuc P."/>
            <person name="Pipaliya S.V."/>
            <person name="Vacek V."/>
            <person name="Brzon O."/>
            <person name="Soukal P."/>
            <person name="Eme L."/>
            <person name="Dacks J.B."/>
            <person name="Karnkowska A."/>
            <person name="Elias M."/>
            <person name="Hampl V."/>
        </authorList>
    </citation>
    <scope>NUCLEOTIDE SEQUENCE</scope>
    <source>
        <strain evidence="3">RCP-MX</strain>
    </source>
</reference>
<accession>A0ABQ8UHI0</accession>
<dbReference type="SMART" id="SM01411">
    <property type="entry name" value="Ephrin_rec_like"/>
    <property type="match status" value="2"/>
</dbReference>
<keyword evidence="4" id="KW-1185">Reference proteome</keyword>
<dbReference type="InterPro" id="IPR009030">
    <property type="entry name" value="Growth_fac_rcpt_cys_sf"/>
</dbReference>
<dbReference type="SUPFAM" id="SSF57184">
    <property type="entry name" value="Growth factor receptor domain"/>
    <property type="match status" value="1"/>
</dbReference>
<organism evidence="3 4">
    <name type="scientific">Paratrimastix pyriformis</name>
    <dbReference type="NCBI Taxonomy" id="342808"/>
    <lineage>
        <taxon>Eukaryota</taxon>
        <taxon>Metamonada</taxon>
        <taxon>Preaxostyla</taxon>
        <taxon>Paratrimastigidae</taxon>
        <taxon>Paratrimastix</taxon>
    </lineage>
</organism>
<name>A0ABQ8UHI0_9EUKA</name>
<evidence type="ECO:0000313" key="4">
    <source>
        <dbReference type="Proteomes" id="UP001141327"/>
    </source>
</evidence>
<protein>
    <recommendedName>
        <fullName evidence="5">Tyrosine-protein kinase ephrin type A/B receptor-like domain-containing protein</fullName>
    </recommendedName>
</protein>
<dbReference type="EMBL" id="JAPMOS010000060">
    <property type="protein sequence ID" value="KAJ4456799.1"/>
    <property type="molecule type" value="Genomic_DNA"/>
</dbReference>
<comment type="caution">
    <text evidence="3">The sequence shown here is derived from an EMBL/GenBank/DDBJ whole genome shotgun (WGS) entry which is preliminary data.</text>
</comment>
<keyword evidence="1" id="KW-0812">Transmembrane</keyword>
<keyword evidence="2" id="KW-0732">Signal</keyword>
<feature type="signal peptide" evidence="2">
    <location>
        <begin position="1"/>
        <end position="18"/>
    </location>
</feature>
<evidence type="ECO:0008006" key="5">
    <source>
        <dbReference type="Google" id="ProtNLM"/>
    </source>
</evidence>
<keyword evidence="1" id="KW-0472">Membrane</keyword>
<feature type="transmembrane region" description="Helical" evidence="1">
    <location>
        <begin position="588"/>
        <end position="609"/>
    </location>
</feature>
<sequence>MWAVALLLVAFSLGGASGDTANTLLGDVPNSWQPLAQFEDSPGMACALFWDNIVCLGGDRVLATALSLENNTFIPIPIEVFYRKDHLIFYHGPELFAISGIHSAPPYSPESTVFMINTRSQFFNVLPESQPLPPAAQSYTAFDDAQGRSIILFSPLEDRAFRLYILGNAYGQAVGSPVTLFYRWTALPVSAPQWGAYQYMKVTSVTAVYHSEALLVIAAYESCLVVKAFQVNESLWCGVFSPHADLTPHALTPATVSTPPGLISPMTPNLQITSVQGTLCALTFAVAARQERQSGTLGFLAGGMGGRVVLFRLRSKTGSDSFVDVSTHVWEPVAVDVNISCPAASCALHWQRTDTHYILVASPGSPGANATFWRYTDRPAPAVCPQGKRALGDYCIACPPGSVGLPDGTCEECPPGSTAWGFGSLECAPCPFGTYQPDPSGGMCLPCPAGSKAPQLRSTACIPCTEAEYCPVGTGVPRAKHELFEGHTTGLTEDPLHNDLGSRGRTNPRIVGEINSSYWYVFAGCLGLAAALAVSLVYGLVPRCCPRWGRVGPRHGCMPRQLKHLDMLFQDRHPTHEEGYKLQGQTTLGGFGSVFFLFFIVPFVAFYVLTNLYDNATLTAIPYLRREPFEHYGYAIPADPNWCPEVQNVSIALYMDTYFWGYAGPCCREGDFCLSRSDLLPIVAAKRSDLPDVKTKHSNPRNHTYQSKKGGSYYDQVSAFACDPAIEVQQNAALYPAPDWASTAHWCSKVDDDGIWREDLCYVESYFKTECGGQELVDRLMAWLQQNVKHHVPISRATGGVSAVYMSASMETTKCAPKNPDEEYYLYSAVEVWKASPLLDRVMQDGVEAAATLRLQVRSAMHREFRMLGAENDCIVFPELVWQVVPPRYNVPELLLEVVIPQFHRRNILNRCLDDTFAKFSLGRARYHDFTTTAPSDSENWFNTRTSVDFTAEFACAYPRYIYYCPGGVVGYHIYVWEDPMSVMVTVSEKASPVTIFSSAASLFMSLMGVVGVITATLERVIAGLQGHTRSASVCGRCLRRLYAPIRPSGAATSSAPLEAALETPPGRASMLLSAFPTTGEADAAAHRQQLTEPLAPRV</sequence>
<keyword evidence="1" id="KW-1133">Transmembrane helix</keyword>
<proteinExistence type="predicted"/>
<dbReference type="Gene3D" id="2.10.50.10">
    <property type="entry name" value="Tumor Necrosis Factor Receptor, subunit A, domain 2"/>
    <property type="match status" value="1"/>
</dbReference>
<dbReference type="Proteomes" id="UP001141327">
    <property type="component" value="Unassembled WGS sequence"/>
</dbReference>
<evidence type="ECO:0000256" key="2">
    <source>
        <dbReference type="SAM" id="SignalP"/>
    </source>
</evidence>